<comment type="pathway">
    <text evidence="7">Amino-acid biosynthesis; L-arginine biosynthesis [regulation].</text>
</comment>
<name>A0A0R1TJ75_9LACO</name>
<dbReference type="GO" id="GO:0003677">
    <property type="term" value="F:DNA binding"/>
    <property type="evidence" value="ECO:0007669"/>
    <property type="project" value="UniProtKB-KW"/>
</dbReference>
<evidence type="ECO:0000256" key="1">
    <source>
        <dbReference type="ARBA" id="ARBA00004496"/>
    </source>
</evidence>
<feature type="domain" description="Arginine repressor C-terminal" evidence="9">
    <location>
        <begin position="80"/>
        <end position="146"/>
    </location>
</feature>
<comment type="subcellular location">
    <subcellularLocation>
        <location evidence="1 7">Cytoplasm</location>
    </subcellularLocation>
</comment>
<sequence>MKKEARQNAILKIIAENEITTQDDLMKALANEDIVATQATISRDMRELKIVKGQNAAGKSYYTHFKEEKNTSSKRLNQVIKDVVLEVDCVEFTNVIHTLPRNANVLAALLDELRPLNLLGTIAGYDTLVTYSKSVADAKELNNFFKECLH</sequence>
<dbReference type="InterPro" id="IPR036390">
    <property type="entry name" value="WH_DNA-bd_sf"/>
</dbReference>
<evidence type="ECO:0000313" key="10">
    <source>
        <dbReference type="EMBL" id="KRL78771.1"/>
    </source>
</evidence>
<dbReference type="HAMAP" id="MF_00173">
    <property type="entry name" value="Arg_repressor"/>
    <property type="match status" value="1"/>
</dbReference>
<dbReference type="RefSeq" id="WP_025020776.1">
    <property type="nucleotide sequence ID" value="NZ_AZFH01000138.1"/>
</dbReference>
<dbReference type="Pfam" id="PF02863">
    <property type="entry name" value="Arg_repressor_C"/>
    <property type="match status" value="1"/>
</dbReference>
<dbReference type="OrthoDB" id="9807089at2"/>
<gene>
    <name evidence="7" type="primary">argR</name>
    <name evidence="10" type="ORF">FC36_GL000959</name>
</gene>
<evidence type="ECO:0000259" key="8">
    <source>
        <dbReference type="Pfam" id="PF01316"/>
    </source>
</evidence>
<dbReference type="GO" id="GO:0034618">
    <property type="term" value="F:arginine binding"/>
    <property type="evidence" value="ECO:0007669"/>
    <property type="project" value="InterPro"/>
</dbReference>
<organism evidence="10 11">
    <name type="scientific">Ligilactobacillus equi DSM 15833 = JCM 10991</name>
    <dbReference type="NCBI Taxonomy" id="1423740"/>
    <lineage>
        <taxon>Bacteria</taxon>
        <taxon>Bacillati</taxon>
        <taxon>Bacillota</taxon>
        <taxon>Bacilli</taxon>
        <taxon>Lactobacillales</taxon>
        <taxon>Lactobacillaceae</taxon>
        <taxon>Ligilactobacillus</taxon>
    </lineage>
</organism>
<dbReference type="PATRIC" id="fig|1423740.3.peg.1030"/>
<dbReference type="GO" id="GO:0051259">
    <property type="term" value="P:protein complex oligomerization"/>
    <property type="evidence" value="ECO:0007669"/>
    <property type="project" value="InterPro"/>
</dbReference>
<dbReference type="PRINTS" id="PR01467">
    <property type="entry name" value="ARGREPRESSOR"/>
</dbReference>
<dbReference type="Gene3D" id="3.30.1360.40">
    <property type="match status" value="1"/>
</dbReference>
<evidence type="ECO:0000256" key="4">
    <source>
        <dbReference type="ARBA" id="ARBA00023015"/>
    </source>
</evidence>
<dbReference type="EMBL" id="AZFH01000138">
    <property type="protein sequence ID" value="KRL78771.1"/>
    <property type="molecule type" value="Genomic_DNA"/>
</dbReference>
<evidence type="ECO:0000256" key="3">
    <source>
        <dbReference type="ARBA" id="ARBA00022490"/>
    </source>
</evidence>
<dbReference type="SUPFAM" id="SSF55252">
    <property type="entry name" value="C-terminal domain of arginine repressor"/>
    <property type="match status" value="1"/>
</dbReference>
<dbReference type="InterPro" id="IPR036388">
    <property type="entry name" value="WH-like_DNA-bd_sf"/>
</dbReference>
<proteinExistence type="inferred from homology"/>
<keyword evidence="7" id="KW-0028">Amino-acid biosynthesis</keyword>
<dbReference type="GO" id="GO:0003700">
    <property type="term" value="F:DNA-binding transcription factor activity"/>
    <property type="evidence" value="ECO:0007669"/>
    <property type="project" value="UniProtKB-UniRule"/>
</dbReference>
<evidence type="ECO:0000256" key="5">
    <source>
        <dbReference type="ARBA" id="ARBA00023125"/>
    </source>
</evidence>
<dbReference type="UniPathway" id="UPA00068"/>
<dbReference type="PANTHER" id="PTHR34471">
    <property type="entry name" value="ARGININE REPRESSOR"/>
    <property type="match status" value="1"/>
</dbReference>
<dbReference type="InterPro" id="IPR020900">
    <property type="entry name" value="Arg_repress_DNA-bd"/>
</dbReference>
<dbReference type="Gene3D" id="1.10.10.10">
    <property type="entry name" value="Winged helix-like DNA-binding domain superfamily/Winged helix DNA-binding domain"/>
    <property type="match status" value="1"/>
</dbReference>
<dbReference type="InterPro" id="IPR020899">
    <property type="entry name" value="Arg_repress_C"/>
</dbReference>
<dbReference type="InterPro" id="IPR036251">
    <property type="entry name" value="Arg_repress_C_sf"/>
</dbReference>
<dbReference type="STRING" id="1423740.FC36_GL000959"/>
<dbReference type="GO" id="GO:0005737">
    <property type="term" value="C:cytoplasm"/>
    <property type="evidence" value="ECO:0007669"/>
    <property type="project" value="UniProtKB-SubCell"/>
</dbReference>
<evidence type="ECO:0000256" key="2">
    <source>
        <dbReference type="ARBA" id="ARBA00008316"/>
    </source>
</evidence>
<dbReference type="Pfam" id="PF01316">
    <property type="entry name" value="Arg_repressor"/>
    <property type="match status" value="1"/>
</dbReference>
<dbReference type="InterPro" id="IPR001669">
    <property type="entry name" value="Arg_repress"/>
</dbReference>
<keyword evidence="3 7" id="KW-0963">Cytoplasm</keyword>
<keyword evidence="7" id="KW-0678">Repressor</keyword>
<evidence type="ECO:0000259" key="9">
    <source>
        <dbReference type="Pfam" id="PF02863"/>
    </source>
</evidence>
<dbReference type="GO" id="GO:0006526">
    <property type="term" value="P:L-arginine biosynthetic process"/>
    <property type="evidence" value="ECO:0007669"/>
    <property type="project" value="UniProtKB-UniPathway"/>
</dbReference>
<keyword evidence="4 7" id="KW-0805">Transcription regulation</keyword>
<dbReference type="AlphaFoldDB" id="A0A0R1TJ75"/>
<protein>
    <recommendedName>
        <fullName evidence="7">Arginine repressor</fullName>
    </recommendedName>
</protein>
<evidence type="ECO:0000313" key="11">
    <source>
        <dbReference type="Proteomes" id="UP000051048"/>
    </source>
</evidence>
<evidence type="ECO:0000256" key="7">
    <source>
        <dbReference type="HAMAP-Rule" id="MF_00173"/>
    </source>
</evidence>
<keyword evidence="5 7" id="KW-0238">DNA-binding</keyword>
<dbReference type="GO" id="GO:1900079">
    <property type="term" value="P:regulation of arginine biosynthetic process"/>
    <property type="evidence" value="ECO:0007669"/>
    <property type="project" value="UniProtKB-UniRule"/>
</dbReference>
<dbReference type="SUPFAM" id="SSF46785">
    <property type="entry name" value="Winged helix' DNA-binding domain"/>
    <property type="match status" value="1"/>
</dbReference>
<evidence type="ECO:0000256" key="6">
    <source>
        <dbReference type="ARBA" id="ARBA00023163"/>
    </source>
</evidence>
<accession>A0A0R1TJ75</accession>
<comment type="similarity">
    <text evidence="2 7">Belongs to the ArgR family.</text>
</comment>
<keyword evidence="7" id="KW-0055">Arginine biosynthesis</keyword>
<dbReference type="Proteomes" id="UP000051048">
    <property type="component" value="Unassembled WGS sequence"/>
</dbReference>
<comment type="function">
    <text evidence="7">Regulates arginine biosynthesis genes.</text>
</comment>
<dbReference type="PANTHER" id="PTHR34471:SF1">
    <property type="entry name" value="ARGININE REPRESSOR"/>
    <property type="match status" value="1"/>
</dbReference>
<comment type="caution">
    <text evidence="10">The sequence shown here is derived from an EMBL/GenBank/DDBJ whole genome shotgun (WGS) entry which is preliminary data.</text>
</comment>
<reference evidence="10 11" key="1">
    <citation type="journal article" date="2015" name="Genome Announc.">
        <title>Expanding the biotechnology potential of lactobacilli through comparative genomics of 213 strains and associated genera.</title>
        <authorList>
            <person name="Sun Z."/>
            <person name="Harris H.M."/>
            <person name="McCann A."/>
            <person name="Guo C."/>
            <person name="Argimon S."/>
            <person name="Zhang W."/>
            <person name="Yang X."/>
            <person name="Jeffery I.B."/>
            <person name="Cooney J.C."/>
            <person name="Kagawa T.F."/>
            <person name="Liu W."/>
            <person name="Song Y."/>
            <person name="Salvetti E."/>
            <person name="Wrobel A."/>
            <person name="Rasinkangas P."/>
            <person name="Parkhill J."/>
            <person name="Rea M.C."/>
            <person name="O'Sullivan O."/>
            <person name="Ritari J."/>
            <person name="Douillard F.P."/>
            <person name="Paul Ross R."/>
            <person name="Yang R."/>
            <person name="Briner A.E."/>
            <person name="Felis G.E."/>
            <person name="de Vos W.M."/>
            <person name="Barrangou R."/>
            <person name="Klaenhammer T.R."/>
            <person name="Caufield P.W."/>
            <person name="Cui Y."/>
            <person name="Zhang H."/>
            <person name="O'Toole P.W."/>
        </authorList>
    </citation>
    <scope>NUCLEOTIDE SEQUENCE [LARGE SCALE GENOMIC DNA]</scope>
    <source>
        <strain evidence="10 11">DSM 15833</strain>
    </source>
</reference>
<feature type="domain" description="Arginine repressor DNA-binding" evidence="8">
    <location>
        <begin position="1"/>
        <end position="68"/>
    </location>
</feature>
<keyword evidence="6 7" id="KW-0804">Transcription</keyword>